<dbReference type="Gene3D" id="1.10.10.10">
    <property type="entry name" value="Winged helix-like DNA-binding domain superfamily/Winged helix DNA-binding domain"/>
    <property type="match status" value="1"/>
</dbReference>
<evidence type="ECO:0000256" key="3">
    <source>
        <dbReference type="ARBA" id="ARBA00023125"/>
    </source>
</evidence>
<dbReference type="Pfam" id="PF03965">
    <property type="entry name" value="Penicillinase_R"/>
    <property type="match status" value="1"/>
</dbReference>
<keyword evidence="4" id="KW-0804">Transcription</keyword>
<dbReference type="GO" id="GO:0003677">
    <property type="term" value="F:DNA binding"/>
    <property type="evidence" value="ECO:0007669"/>
    <property type="project" value="UniProtKB-KW"/>
</dbReference>
<evidence type="ECO:0008006" key="6">
    <source>
        <dbReference type="Google" id="ProtNLM"/>
    </source>
</evidence>
<sequence length="125" mass="13616">MGPLESEVLNALWEIGGSATVAEIVERLARDGHSVHYSSAKTTLNTLTEKGHLTKSSRGKANAFTAVLTRAQFEERIVGGVLTGLMRNCRSPLIANLAETLASDDESLREFEHLLELRRSALKSP</sequence>
<gene>
    <name evidence="5" type="ORF">CARN1_1084</name>
</gene>
<dbReference type="InterPro" id="IPR036390">
    <property type="entry name" value="WH_DNA-bd_sf"/>
</dbReference>
<proteinExistence type="inferred from homology"/>
<comment type="caution">
    <text evidence="5">The sequence shown here is derived from an EMBL/GenBank/DDBJ whole genome shotgun (WGS) entry which is preliminary data.</text>
</comment>
<dbReference type="AlphaFoldDB" id="E6PHH9"/>
<accession>E6PHH9</accession>
<dbReference type="InterPro" id="IPR036388">
    <property type="entry name" value="WH-like_DNA-bd_sf"/>
</dbReference>
<evidence type="ECO:0000256" key="1">
    <source>
        <dbReference type="ARBA" id="ARBA00011046"/>
    </source>
</evidence>
<evidence type="ECO:0000256" key="4">
    <source>
        <dbReference type="ARBA" id="ARBA00023163"/>
    </source>
</evidence>
<protein>
    <recommendedName>
        <fullName evidence="6">Penicillinase repressor</fullName>
    </recommendedName>
</protein>
<keyword evidence="2" id="KW-0805">Transcription regulation</keyword>
<dbReference type="GO" id="GO:0045892">
    <property type="term" value="P:negative regulation of DNA-templated transcription"/>
    <property type="evidence" value="ECO:0007669"/>
    <property type="project" value="InterPro"/>
</dbReference>
<evidence type="ECO:0000256" key="2">
    <source>
        <dbReference type="ARBA" id="ARBA00023015"/>
    </source>
</evidence>
<name>E6PHH9_9ZZZZ</name>
<comment type="similarity">
    <text evidence="1">Belongs to the BlaI transcriptional regulatory family.</text>
</comment>
<dbReference type="SUPFAM" id="SSF46785">
    <property type="entry name" value="Winged helix' DNA-binding domain"/>
    <property type="match status" value="1"/>
</dbReference>
<dbReference type="EMBL" id="CABL01000017">
    <property type="protein sequence ID" value="CBH75917.1"/>
    <property type="molecule type" value="Genomic_DNA"/>
</dbReference>
<evidence type="ECO:0000313" key="5">
    <source>
        <dbReference type="EMBL" id="CBH75917.1"/>
    </source>
</evidence>
<organism evidence="5">
    <name type="scientific">mine drainage metagenome</name>
    <dbReference type="NCBI Taxonomy" id="410659"/>
    <lineage>
        <taxon>unclassified sequences</taxon>
        <taxon>metagenomes</taxon>
        <taxon>ecological metagenomes</taxon>
    </lineage>
</organism>
<reference evidence="5" key="1">
    <citation type="submission" date="2009-10" db="EMBL/GenBank/DDBJ databases">
        <title>Diversity of trophic interactions inside an arsenic-rich microbial ecosystem.</title>
        <authorList>
            <person name="Bertin P.N."/>
            <person name="Heinrich-Salmeron A."/>
            <person name="Pelletier E."/>
            <person name="Goulhen-Chollet F."/>
            <person name="Arsene-Ploetze F."/>
            <person name="Gallien S."/>
            <person name="Calteau A."/>
            <person name="Vallenet D."/>
            <person name="Casiot C."/>
            <person name="Chane-Woon-Ming B."/>
            <person name="Giloteaux L."/>
            <person name="Barakat M."/>
            <person name="Bonnefoy V."/>
            <person name="Bruneel O."/>
            <person name="Chandler M."/>
            <person name="Cleiss J."/>
            <person name="Duran R."/>
            <person name="Elbaz-Poulichet F."/>
            <person name="Fonknechten N."/>
            <person name="Lauga B."/>
            <person name="Mornico D."/>
            <person name="Ortet P."/>
            <person name="Schaeffer C."/>
            <person name="Siguier P."/>
            <person name="Alexander Thil Smith A."/>
            <person name="Van Dorsselaer A."/>
            <person name="Weissenbach J."/>
            <person name="Medigue C."/>
            <person name="Le Paslier D."/>
        </authorList>
    </citation>
    <scope>NUCLEOTIDE SEQUENCE</scope>
</reference>
<keyword evidence="3" id="KW-0238">DNA-binding</keyword>
<dbReference type="InterPro" id="IPR005650">
    <property type="entry name" value="BlaI_family"/>
</dbReference>